<accession>A0A7S3V4X6</accession>
<sequence>MALGPIARVLAQAAVMGIGIMARAIPAAYGAALNNARKGGVDAAKANSEGIFGKKKISVDEAMQVLNLVKGDVSPKAVQKQFDRYFATNAVEKGGSFYLQSKIYRAKEQLDEFIRETEEMKKQEASESSSKDTDGSKDSSSSS</sequence>
<name>A0A7S3V4X6_9STRA</name>
<evidence type="ECO:0000256" key="7">
    <source>
        <dbReference type="ARBA" id="ARBA00023128"/>
    </source>
</evidence>
<dbReference type="InterPro" id="IPR005341">
    <property type="entry name" value="Tim16"/>
</dbReference>
<evidence type="ECO:0000256" key="5">
    <source>
        <dbReference type="ARBA" id="ARBA00022927"/>
    </source>
</evidence>
<evidence type="ECO:0000256" key="8">
    <source>
        <dbReference type="ARBA" id="ARBA00023136"/>
    </source>
</evidence>
<comment type="subcellular location">
    <subcellularLocation>
        <location evidence="1">Mitochondrion inner membrane</location>
        <topology evidence="1">Peripheral membrane protein</topology>
    </subcellularLocation>
</comment>
<feature type="region of interest" description="Disordered" evidence="9">
    <location>
        <begin position="115"/>
        <end position="143"/>
    </location>
</feature>
<dbReference type="EMBL" id="HBIO01002871">
    <property type="protein sequence ID" value="CAE0457152.1"/>
    <property type="molecule type" value="Transcribed_RNA"/>
</dbReference>
<evidence type="ECO:0000256" key="4">
    <source>
        <dbReference type="ARBA" id="ARBA00022792"/>
    </source>
</evidence>
<evidence type="ECO:0000256" key="3">
    <source>
        <dbReference type="ARBA" id="ARBA00022448"/>
    </source>
</evidence>
<organism evidence="10">
    <name type="scientific">Chaetoceros debilis</name>
    <dbReference type="NCBI Taxonomy" id="122233"/>
    <lineage>
        <taxon>Eukaryota</taxon>
        <taxon>Sar</taxon>
        <taxon>Stramenopiles</taxon>
        <taxon>Ochrophyta</taxon>
        <taxon>Bacillariophyta</taxon>
        <taxon>Coscinodiscophyceae</taxon>
        <taxon>Chaetocerotophycidae</taxon>
        <taxon>Chaetocerotales</taxon>
        <taxon>Chaetocerotaceae</taxon>
        <taxon>Chaetoceros</taxon>
    </lineage>
</organism>
<protein>
    <recommendedName>
        <fullName evidence="11">Mitochondrial import inner membrane translocase subunit TIM16</fullName>
    </recommendedName>
</protein>
<reference evidence="10" key="1">
    <citation type="submission" date="2021-01" db="EMBL/GenBank/DDBJ databases">
        <authorList>
            <person name="Corre E."/>
            <person name="Pelletier E."/>
            <person name="Niang G."/>
            <person name="Scheremetjew M."/>
            <person name="Finn R."/>
            <person name="Kale V."/>
            <person name="Holt S."/>
            <person name="Cochrane G."/>
            <person name="Meng A."/>
            <person name="Brown T."/>
            <person name="Cohen L."/>
        </authorList>
    </citation>
    <scope>NUCLEOTIDE SEQUENCE</scope>
    <source>
        <strain evidence="10">MM31A-1</strain>
    </source>
</reference>
<proteinExistence type="inferred from homology"/>
<comment type="similarity">
    <text evidence="2">Belongs to the TIM16/PAM16 family.</text>
</comment>
<keyword evidence="7" id="KW-0496">Mitochondrion</keyword>
<dbReference type="Pfam" id="PF03656">
    <property type="entry name" value="Pam16"/>
    <property type="match status" value="1"/>
</dbReference>
<dbReference type="PANTHER" id="PTHR12388">
    <property type="entry name" value="MITOCHONDRIA ASSOCIATED GRANULOCYTE MACROPHAGE CSF SIGNALING MOLECULE"/>
    <property type="match status" value="1"/>
</dbReference>
<evidence type="ECO:0000256" key="9">
    <source>
        <dbReference type="SAM" id="MobiDB-lite"/>
    </source>
</evidence>
<evidence type="ECO:0000256" key="1">
    <source>
        <dbReference type="ARBA" id="ARBA00004637"/>
    </source>
</evidence>
<dbReference type="GO" id="GO:0005744">
    <property type="term" value="C:TIM23 mitochondrial import inner membrane translocase complex"/>
    <property type="evidence" value="ECO:0007669"/>
    <property type="project" value="InterPro"/>
</dbReference>
<dbReference type="FunFam" id="1.10.287.110:FF:000006">
    <property type="entry name" value="Import inner membrane translocase subunit TIM16"/>
    <property type="match status" value="1"/>
</dbReference>
<dbReference type="PANTHER" id="PTHR12388:SF0">
    <property type="entry name" value="MITOCHONDRIAL IMPORT INNER MEMBRANE TRANSLOCASE SUBUNIT TIM16"/>
    <property type="match status" value="1"/>
</dbReference>
<dbReference type="Gene3D" id="1.10.287.110">
    <property type="entry name" value="DnaJ domain"/>
    <property type="match status" value="1"/>
</dbReference>
<evidence type="ECO:0000313" key="10">
    <source>
        <dbReference type="EMBL" id="CAE0457152.1"/>
    </source>
</evidence>
<keyword evidence="5" id="KW-0653">Protein transport</keyword>
<keyword evidence="8" id="KW-0472">Membrane</keyword>
<evidence type="ECO:0000256" key="6">
    <source>
        <dbReference type="ARBA" id="ARBA00023010"/>
    </source>
</evidence>
<feature type="compositionally biased region" description="Basic and acidic residues" evidence="9">
    <location>
        <begin position="115"/>
        <end position="137"/>
    </location>
</feature>
<dbReference type="AlphaFoldDB" id="A0A7S3V4X6"/>
<keyword evidence="3" id="KW-0813">Transport</keyword>
<evidence type="ECO:0008006" key="11">
    <source>
        <dbReference type="Google" id="ProtNLM"/>
    </source>
</evidence>
<evidence type="ECO:0000256" key="2">
    <source>
        <dbReference type="ARBA" id="ARBA00008817"/>
    </source>
</evidence>
<keyword evidence="6" id="KW-0811">Translocation</keyword>
<dbReference type="GO" id="GO:0030150">
    <property type="term" value="P:protein import into mitochondrial matrix"/>
    <property type="evidence" value="ECO:0007669"/>
    <property type="project" value="InterPro"/>
</dbReference>
<dbReference type="InterPro" id="IPR036869">
    <property type="entry name" value="J_dom_sf"/>
</dbReference>
<gene>
    <name evidence="10" type="ORF">CDEB00056_LOCUS1993</name>
</gene>
<keyword evidence="4" id="KW-0999">Mitochondrion inner membrane</keyword>